<dbReference type="InterPro" id="IPR039425">
    <property type="entry name" value="RNA_pol_sigma-70-like"/>
</dbReference>
<proteinExistence type="inferred from homology"/>
<evidence type="ECO:0000259" key="6">
    <source>
        <dbReference type="Pfam" id="PF04542"/>
    </source>
</evidence>
<dbReference type="Gene3D" id="1.10.10.10">
    <property type="entry name" value="Winged helix-like DNA-binding domain superfamily/Winged helix DNA-binding domain"/>
    <property type="match status" value="1"/>
</dbReference>
<dbReference type="KEGG" id="fax:FUAX_03370"/>
<dbReference type="GO" id="GO:0003677">
    <property type="term" value="F:DNA binding"/>
    <property type="evidence" value="ECO:0007669"/>
    <property type="project" value="UniProtKB-KW"/>
</dbReference>
<dbReference type="PANTHER" id="PTHR43133">
    <property type="entry name" value="RNA POLYMERASE ECF-TYPE SIGMA FACTO"/>
    <property type="match status" value="1"/>
</dbReference>
<evidence type="ECO:0000256" key="3">
    <source>
        <dbReference type="ARBA" id="ARBA00023082"/>
    </source>
</evidence>
<protein>
    <submittedName>
        <fullName evidence="8">RNA polymerase subunit sigma-24</fullName>
    </submittedName>
</protein>
<dbReference type="Pfam" id="PF04542">
    <property type="entry name" value="Sigma70_r2"/>
    <property type="match status" value="1"/>
</dbReference>
<dbReference type="GO" id="GO:0016987">
    <property type="term" value="F:sigma factor activity"/>
    <property type="evidence" value="ECO:0007669"/>
    <property type="project" value="UniProtKB-KW"/>
</dbReference>
<keyword evidence="9" id="KW-1185">Reference proteome</keyword>
<dbReference type="AlphaFoldDB" id="A0AAU9D6W2"/>
<sequence>MRTVSEDTRLIKEFIGGRKGSFDILCGKYYDRVLNKIRAIVKSEDVAEDLAQEVFIKALDTIKSGNYKEEGKFLPWLMRSAHNRAIDWFRKTQRYPMMSAEENPNVFSDVDFRELSREDQQIKNDVIKKLRSLIDELPESQRMVLQMRSYMGMSFQEIADETGVSINTALGRMRYALINLRKRMDVSDEQVLALVA</sequence>
<dbReference type="PANTHER" id="PTHR43133:SF8">
    <property type="entry name" value="RNA POLYMERASE SIGMA FACTOR HI_1459-RELATED"/>
    <property type="match status" value="1"/>
</dbReference>
<keyword evidence="2" id="KW-0805">Transcription regulation</keyword>
<evidence type="ECO:0000256" key="1">
    <source>
        <dbReference type="ARBA" id="ARBA00010641"/>
    </source>
</evidence>
<dbReference type="NCBIfam" id="TIGR02937">
    <property type="entry name" value="sigma70-ECF"/>
    <property type="match status" value="1"/>
</dbReference>
<comment type="similarity">
    <text evidence="1">Belongs to the sigma-70 factor family. ECF subfamily.</text>
</comment>
<evidence type="ECO:0000259" key="7">
    <source>
        <dbReference type="Pfam" id="PF08281"/>
    </source>
</evidence>
<keyword evidence="3" id="KW-0731">Sigma factor</keyword>
<evidence type="ECO:0000313" key="8">
    <source>
        <dbReference type="EMBL" id="BDD07905.1"/>
    </source>
</evidence>
<dbReference type="InterPro" id="IPR036388">
    <property type="entry name" value="WH-like_DNA-bd_sf"/>
</dbReference>
<dbReference type="InterPro" id="IPR013249">
    <property type="entry name" value="RNA_pol_sigma70_r4_t2"/>
</dbReference>
<feature type="domain" description="RNA polymerase sigma factor 70 region 4 type 2" evidence="7">
    <location>
        <begin position="129"/>
        <end position="168"/>
    </location>
</feature>
<dbReference type="Gene3D" id="1.10.1740.10">
    <property type="match status" value="1"/>
</dbReference>
<dbReference type="SUPFAM" id="SSF88659">
    <property type="entry name" value="Sigma3 and sigma4 domains of RNA polymerase sigma factors"/>
    <property type="match status" value="1"/>
</dbReference>
<feature type="domain" description="RNA polymerase sigma-70 region 2" evidence="6">
    <location>
        <begin position="28"/>
        <end position="94"/>
    </location>
</feature>
<accession>A0AAU9D6W2</accession>
<dbReference type="RefSeq" id="WP_338393199.1">
    <property type="nucleotide sequence ID" value="NZ_AP025314.1"/>
</dbReference>
<name>A0AAU9D6W2_9BACT</name>
<gene>
    <name evidence="8" type="ORF">FUAX_03370</name>
</gene>
<keyword evidence="5" id="KW-0804">Transcription</keyword>
<organism evidence="8 9">
    <name type="scientific">Fulvitalea axinellae</name>
    <dbReference type="NCBI Taxonomy" id="1182444"/>
    <lineage>
        <taxon>Bacteria</taxon>
        <taxon>Pseudomonadati</taxon>
        <taxon>Bacteroidota</taxon>
        <taxon>Cytophagia</taxon>
        <taxon>Cytophagales</taxon>
        <taxon>Persicobacteraceae</taxon>
        <taxon>Fulvitalea</taxon>
    </lineage>
</organism>
<dbReference type="InterPro" id="IPR014284">
    <property type="entry name" value="RNA_pol_sigma-70_dom"/>
</dbReference>
<evidence type="ECO:0000313" key="9">
    <source>
        <dbReference type="Proteomes" id="UP001348817"/>
    </source>
</evidence>
<dbReference type="SUPFAM" id="SSF88946">
    <property type="entry name" value="Sigma2 domain of RNA polymerase sigma factors"/>
    <property type="match status" value="1"/>
</dbReference>
<dbReference type="Pfam" id="PF08281">
    <property type="entry name" value="Sigma70_r4_2"/>
    <property type="match status" value="1"/>
</dbReference>
<reference evidence="8 9" key="1">
    <citation type="submission" date="2021-12" db="EMBL/GenBank/DDBJ databases">
        <title>Genome sequencing of bacteria with rrn-lacking chromosome and rrn-plasmid.</title>
        <authorList>
            <person name="Anda M."/>
            <person name="Iwasaki W."/>
        </authorList>
    </citation>
    <scope>NUCLEOTIDE SEQUENCE [LARGE SCALE GENOMIC DNA]</scope>
    <source>
        <strain evidence="8 9">DSM 100852</strain>
    </source>
</reference>
<dbReference type="EMBL" id="AP025314">
    <property type="protein sequence ID" value="BDD07905.1"/>
    <property type="molecule type" value="Genomic_DNA"/>
</dbReference>
<keyword evidence="4" id="KW-0238">DNA-binding</keyword>
<dbReference type="InterPro" id="IPR013325">
    <property type="entry name" value="RNA_pol_sigma_r2"/>
</dbReference>
<evidence type="ECO:0000256" key="2">
    <source>
        <dbReference type="ARBA" id="ARBA00023015"/>
    </source>
</evidence>
<dbReference type="CDD" id="cd06171">
    <property type="entry name" value="Sigma70_r4"/>
    <property type="match status" value="1"/>
</dbReference>
<dbReference type="GO" id="GO:0006352">
    <property type="term" value="P:DNA-templated transcription initiation"/>
    <property type="evidence" value="ECO:0007669"/>
    <property type="project" value="InterPro"/>
</dbReference>
<dbReference type="InterPro" id="IPR013324">
    <property type="entry name" value="RNA_pol_sigma_r3/r4-like"/>
</dbReference>
<dbReference type="Proteomes" id="UP001348817">
    <property type="component" value="Chromosome"/>
</dbReference>
<dbReference type="InterPro" id="IPR007627">
    <property type="entry name" value="RNA_pol_sigma70_r2"/>
</dbReference>
<evidence type="ECO:0000256" key="5">
    <source>
        <dbReference type="ARBA" id="ARBA00023163"/>
    </source>
</evidence>
<evidence type="ECO:0000256" key="4">
    <source>
        <dbReference type="ARBA" id="ARBA00023125"/>
    </source>
</evidence>